<evidence type="ECO:0000313" key="2">
    <source>
        <dbReference type="EMBL" id="CAD6337165.1"/>
    </source>
</evidence>
<keyword evidence="3" id="KW-1185">Reference proteome</keyword>
<dbReference type="AlphaFoldDB" id="A0A811S425"/>
<comment type="caution">
    <text evidence="2">The sequence shown here is derived from an EMBL/GenBank/DDBJ whole genome shotgun (WGS) entry which is preliminary data.</text>
</comment>
<protein>
    <submittedName>
        <fullName evidence="2">Uncharacterized protein</fullName>
    </submittedName>
</protein>
<gene>
    <name evidence="2" type="ORF">NCGR_LOCUS61263</name>
</gene>
<feature type="region of interest" description="Disordered" evidence="1">
    <location>
        <begin position="1"/>
        <end position="104"/>
    </location>
</feature>
<feature type="compositionally biased region" description="Pro residues" evidence="1">
    <location>
        <begin position="1"/>
        <end position="19"/>
    </location>
</feature>
<reference evidence="2" key="1">
    <citation type="submission" date="2020-10" db="EMBL/GenBank/DDBJ databases">
        <authorList>
            <person name="Han B."/>
            <person name="Lu T."/>
            <person name="Zhao Q."/>
            <person name="Huang X."/>
            <person name="Zhao Y."/>
        </authorList>
    </citation>
    <scope>NUCLEOTIDE SEQUENCE</scope>
</reference>
<evidence type="ECO:0000256" key="1">
    <source>
        <dbReference type="SAM" id="MobiDB-lite"/>
    </source>
</evidence>
<organism evidence="2 3">
    <name type="scientific">Miscanthus lutarioriparius</name>
    <dbReference type="NCBI Taxonomy" id="422564"/>
    <lineage>
        <taxon>Eukaryota</taxon>
        <taxon>Viridiplantae</taxon>
        <taxon>Streptophyta</taxon>
        <taxon>Embryophyta</taxon>
        <taxon>Tracheophyta</taxon>
        <taxon>Spermatophyta</taxon>
        <taxon>Magnoliopsida</taxon>
        <taxon>Liliopsida</taxon>
        <taxon>Poales</taxon>
        <taxon>Poaceae</taxon>
        <taxon>PACMAD clade</taxon>
        <taxon>Panicoideae</taxon>
        <taxon>Andropogonodae</taxon>
        <taxon>Andropogoneae</taxon>
        <taxon>Saccharinae</taxon>
        <taxon>Miscanthus</taxon>
    </lineage>
</organism>
<accession>A0A811S425</accession>
<feature type="compositionally biased region" description="Basic and acidic residues" evidence="1">
    <location>
        <begin position="41"/>
        <end position="50"/>
    </location>
</feature>
<evidence type="ECO:0000313" key="3">
    <source>
        <dbReference type="Proteomes" id="UP000604825"/>
    </source>
</evidence>
<dbReference type="EMBL" id="CAJGYO010000018">
    <property type="protein sequence ID" value="CAD6337165.1"/>
    <property type="molecule type" value="Genomic_DNA"/>
</dbReference>
<sequence length="104" mass="11069">MAAAAPSPPAWARPSVPPPHGHDLPSPADPSPAASPDGDGDERSLVERNGDGGQTQRGERERPASLGRRSAKETASNGKPMRERRSNATWPSRTRRTASAEKPR</sequence>
<name>A0A811S425_9POAL</name>
<proteinExistence type="predicted"/>
<dbReference type="Proteomes" id="UP000604825">
    <property type="component" value="Unassembled WGS sequence"/>
</dbReference>